<evidence type="ECO:0000256" key="1">
    <source>
        <dbReference type="ARBA" id="ARBA00006484"/>
    </source>
</evidence>
<dbReference type="GO" id="GO:0016020">
    <property type="term" value="C:membrane"/>
    <property type="evidence" value="ECO:0007669"/>
    <property type="project" value="TreeGrafter"/>
</dbReference>
<dbReference type="InterPro" id="IPR036291">
    <property type="entry name" value="NAD(P)-bd_dom_sf"/>
</dbReference>
<dbReference type="Proteomes" id="UP000199093">
    <property type="component" value="Unassembled WGS sequence"/>
</dbReference>
<name>A0A1G8NKR7_9RHOB</name>
<dbReference type="PRINTS" id="PR00081">
    <property type="entry name" value="GDHRDH"/>
</dbReference>
<comment type="similarity">
    <text evidence="1 3">Belongs to the short-chain dehydrogenases/reductases (SDR) family.</text>
</comment>
<dbReference type="Gene3D" id="3.40.50.720">
    <property type="entry name" value="NAD(P)-binding Rossmann-like Domain"/>
    <property type="match status" value="1"/>
</dbReference>
<dbReference type="OrthoDB" id="8280747at2"/>
<keyword evidence="5" id="KW-1185">Reference proteome</keyword>
<dbReference type="PANTHER" id="PTHR44196">
    <property type="entry name" value="DEHYDROGENASE/REDUCTASE SDR FAMILY MEMBER 7B"/>
    <property type="match status" value="1"/>
</dbReference>
<protein>
    <submittedName>
        <fullName evidence="4">Short-chain dehydrogenase</fullName>
    </submittedName>
</protein>
<sequence length="259" mass="27480">MTRLTPQDGIALVTGAGSGLGRALALELARQGFTVAAVGRRRSALEETQEQAPQGRVLIWPLDVADPAAVIRCVAGITTDHGPVALLVNNAAVYPRRDILDETAESFLHSVAVNLGGTVACTRAVLDGMVARGRGRILNVATFADLQPLPASAAYSVSKGAARIFTRALVADLGDRFPGIVIGDWMPGMLRTDMGIPDGLPPELSARWGVDLALRCDPDLNGAVFERDTEVLPPLGLKSRVKQALTGQRRRPRRLAPQA</sequence>
<organism evidence="4 5">
    <name type="scientific">Salipiger marinus</name>
    <dbReference type="NCBI Taxonomy" id="555512"/>
    <lineage>
        <taxon>Bacteria</taxon>
        <taxon>Pseudomonadati</taxon>
        <taxon>Pseudomonadota</taxon>
        <taxon>Alphaproteobacteria</taxon>
        <taxon>Rhodobacterales</taxon>
        <taxon>Roseobacteraceae</taxon>
        <taxon>Salipiger</taxon>
    </lineage>
</organism>
<dbReference type="STRING" id="555512.SAMN04487993_1010125"/>
<accession>A0A1G8NKR7</accession>
<evidence type="ECO:0000313" key="4">
    <source>
        <dbReference type="EMBL" id="SDI80881.1"/>
    </source>
</evidence>
<dbReference type="PANTHER" id="PTHR44196:SF1">
    <property type="entry name" value="DEHYDROGENASE_REDUCTASE SDR FAMILY MEMBER 7B"/>
    <property type="match status" value="1"/>
</dbReference>
<dbReference type="EMBL" id="FNEJ01000010">
    <property type="protein sequence ID" value="SDI80881.1"/>
    <property type="molecule type" value="Genomic_DNA"/>
</dbReference>
<reference evidence="4 5" key="1">
    <citation type="submission" date="2016-10" db="EMBL/GenBank/DDBJ databases">
        <authorList>
            <person name="de Groot N.N."/>
        </authorList>
    </citation>
    <scope>NUCLEOTIDE SEQUENCE [LARGE SCALE GENOMIC DNA]</scope>
    <source>
        <strain evidence="4 5">DSM 26424</strain>
    </source>
</reference>
<evidence type="ECO:0000313" key="5">
    <source>
        <dbReference type="Proteomes" id="UP000199093"/>
    </source>
</evidence>
<evidence type="ECO:0000256" key="2">
    <source>
        <dbReference type="ARBA" id="ARBA00023002"/>
    </source>
</evidence>
<dbReference type="RefSeq" id="WP_089847666.1">
    <property type="nucleotide sequence ID" value="NZ_FNEJ01000010.1"/>
</dbReference>
<keyword evidence="2" id="KW-0560">Oxidoreductase</keyword>
<gene>
    <name evidence="4" type="ORF">SAMN04487993_1010125</name>
</gene>
<dbReference type="GO" id="GO:0016491">
    <property type="term" value="F:oxidoreductase activity"/>
    <property type="evidence" value="ECO:0007669"/>
    <property type="project" value="UniProtKB-KW"/>
</dbReference>
<dbReference type="Pfam" id="PF00106">
    <property type="entry name" value="adh_short"/>
    <property type="match status" value="1"/>
</dbReference>
<dbReference type="SUPFAM" id="SSF51735">
    <property type="entry name" value="NAD(P)-binding Rossmann-fold domains"/>
    <property type="match status" value="1"/>
</dbReference>
<dbReference type="PRINTS" id="PR00080">
    <property type="entry name" value="SDRFAMILY"/>
</dbReference>
<proteinExistence type="inferred from homology"/>
<dbReference type="InterPro" id="IPR002347">
    <property type="entry name" value="SDR_fam"/>
</dbReference>
<dbReference type="CDD" id="cd05233">
    <property type="entry name" value="SDR_c"/>
    <property type="match status" value="1"/>
</dbReference>
<evidence type="ECO:0000256" key="3">
    <source>
        <dbReference type="RuleBase" id="RU000363"/>
    </source>
</evidence>
<dbReference type="AlphaFoldDB" id="A0A1G8NKR7"/>